<dbReference type="InterPro" id="IPR023214">
    <property type="entry name" value="HAD_sf"/>
</dbReference>
<dbReference type="Pfam" id="PF03332">
    <property type="entry name" value="PMM"/>
    <property type="match status" value="1"/>
</dbReference>
<dbReference type="InterPro" id="IPR005002">
    <property type="entry name" value="PMM"/>
</dbReference>
<dbReference type="InterPro" id="IPR036412">
    <property type="entry name" value="HAD-like_sf"/>
</dbReference>
<evidence type="ECO:0000256" key="4">
    <source>
        <dbReference type="ARBA" id="ARBA00011738"/>
    </source>
</evidence>
<dbReference type="InterPro" id="IPR043169">
    <property type="entry name" value="PMM_cap"/>
</dbReference>
<evidence type="ECO:0000256" key="10">
    <source>
        <dbReference type="RuleBase" id="RU361118"/>
    </source>
</evidence>
<evidence type="ECO:0000256" key="8">
    <source>
        <dbReference type="ARBA" id="ARBA00022842"/>
    </source>
</evidence>
<evidence type="ECO:0000256" key="3">
    <source>
        <dbReference type="ARBA" id="ARBA00009736"/>
    </source>
</evidence>
<comment type="caution">
    <text evidence="11">The sequence shown here is derived from an EMBL/GenBank/DDBJ whole genome shotgun (WGS) entry which is preliminary data.</text>
</comment>
<proteinExistence type="inferred from homology"/>
<dbReference type="PANTHER" id="PTHR10466:SF0">
    <property type="entry name" value="PHOSPHOMANNOMUTASE"/>
    <property type="match status" value="1"/>
</dbReference>
<evidence type="ECO:0000256" key="6">
    <source>
        <dbReference type="ARBA" id="ARBA00022490"/>
    </source>
</evidence>
<dbReference type="SFLD" id="SFLDS00003">
    <property type="entry name" value="Haloacid_Dehalogenase"/>
    <property type="match status" value="1"/>
</dbReference>
<dbReference type="CDD" id="cd02585">
    <property type="entry name" value="HAD_PMM"/>
    <property type="match status" value="1"/>
</dbReference>
<dbReference type="InterPro" id="IPR006379">
    <property type="entry name" value="HAD-SF_hydro_IIB"/>
</dbReference>
<dbReference type="Proteomes" id="UP000823046">
    <property type="component" value="Unassembled WGS sequence"/>
</dbReference>
<dbReference type="Gene3D" id="3.40.50.1000">
    <property type="entry name" value="HAD superfamily/HAD-like"/>
    <property type="match status" value="1"/>
</dbReference>
<dbReference type="SFLD" id="SFLDG01143">
    <property type="entry name" value="C2.B.3:_Phosphomannomutase_Lik"/>
    <property type="match status" value="1"/>
</dbReference>
<protein>
    <recommendedName>
        <fullName evidence="5 10">Phosphomannomutase</fullName>
        <ecNumber evidence="5 10">5.4.2.8</ecNumber>
    </recommendedName>
</protein>
<evidence type="ECO:0000313" key="11">
    <source>
        <dbReference type="EMBL" id="KAF8821215.1"/>
    </source>
</evidence>
<comment type="similarity">
    <text evidence="3 10">Belongs to the eukaryotic PMM family.</text>
</comment>
<sequence length="247" mass="28476">MSKRRLALFDLDGTLSPARKSATPEMAQLLQKLQKFIPLAVVSGSDLPKVQEQLGPLSGELFDYLFVENGVLAYKKNELIHSKNFPSLLGEDRLKKIINFTLKYFSELEIPVKRGTFIECRTSMLNLCPIGRSCSYEERNAFVKLDQKEGIRQKFVDALNKEFWTFPVQFALGGQISVDCFLKGCDKRYCLQFIESEYDEIYFFGDKVFKGGNDHEIYKDPRTLAYEVRDPEHTAELINKLFLNKEL</sequence>
<dbReference type="SFLD" id="SFLDG01140">
    <property type="entry name" value="C2.B:_Phosphomannomutase_and_P"/>
    <property type="match status" value="1"/>
</dbReference>
<keyword evidence="12" id="KW-1185">Reference proteome</keyword>
<evidence type="ECO:0000256" key="5">
    <source>
        <dbReference type="ARBA" id="ARBA00012730"/>
    </source>
</evidence>
<comment type="catalytic activity">
    <reaction evidence="10">
        <text>alpha-D-mannose 1-phosphate = D-mannose 6-phosphate</text>
        <dbReference type="Rhea" id="RHEA:11140"/>
        <dbReference type="ChEBI" id="CHEBI:58409"/>
        <dbReference type="ChEBI" id="CHEBI:58735"/>
        <dbReference type="EC" id="5.4.2.8"/>
    </reaction>
</comment>
<evidence type="ECO:0000256" key="7">
    <source>
        <dbReference type="ARBA" id="ARBA00022723"/>
    </source>
</evidence>
<organism evidence="11 12">
    <name type="scientific">Cardiosporidium cionae</name>
    <dbReference type="NCBI Taxonomy" id="476202"/>
    <lineage>
        <taxon>Eukaryota</taxon>
        <taxon>Sar</taxon>
        <taxon>Alveolata</taxon>
        <taxon>Apicomplexa</taxon>
        <taxon>Aconoidasida</taxon>
        <taxon>Nephromycida</taxon>
        <taxon>Cardiosporidium</taxon>
    </lineage>
</organism>
<keyword evidence="8" id="KW-0460">Magnesium</keyword>
<evidence type="ECO:0000256" key="1">
    <source>
        <dbReference type="ARBA" id="ARBA00004496"/>
    </source>
</evidence>
<name>A0ABQ7JC23_9APIC</name>
<keyword evidence="9 10" id="KW-0413">Isomerase</keyword>
<dbReference type="NCBIfam" id="TIGR01484">
    <property type="entry name" value="HAD-SF-IIB"/>
    <property type="match status" value="1"/>
</dbReference>
<dbReference type="EMBL" id="JADAQX010000213">
    <property type="protein sequence ID" value="KAF8821215.1"/>
    <property type="molecule type" value="Genomic_DNA"/>
</dbReference>
<reference evidence="11 12" key="1">
    <citation type="journal article" date="2020" name="bioRxiv">
        <title>Metabolic contributions of an alphaproteobacterial endosymbiont in the apicomplexan Cardiosporidium cionae.</title>
        <authorList>
            <person name="Hunter E.S."/>
            <person name="Paight C.J."/>
            <person name="Lane C.E."/>
        </authorList>
    </citation>
    <scope>NUCLEOTIDE SEQUENCE [LARGE SCALE GENOMIC DNA]</scope>
    <source>
        <strain evidence="11">ESH_2018</strain>
    </source>
</reference>
<gene>
    <name evidence="11" type="ORF">IE077_002315</name>
</gene>
<evidence type="ECO:0000256" key="2">
    <source>
        <dbReference type="ARBA" id="ARBA00004699"/>
    </source>
</evidence>
<comment type="pathway">
    <text evidence="2 10">Nucleotide-sugar biosynthesis; GDP-alpha-D-mannose biosynthesis; alpha-D-mannose 1-phosphate from D-fructose 6-phosphate: step 2/2.</text>
</comment>
<accession>A0ABQ7JC23</accession>
<dbReference type="Gene3D" id="3.30.1240.20">
    <property type="match status" value="1"/>
</dbReference>
<evidence type="ECO:0000256" key="9">
    <source>
        <dbReference type="ARBA" id="ARBA00023235"/>
    </source>
</evidence>
<evidence type="ECO:0000313" key="12">
    <source>
        <dbReference type="Proteomes" id="UP000823046"/>
    </source>
</evidence>
<dbReference type="EC" id="5.4.2.8" evidence="5 10"/>
<keyword evidence="7" id="KW-0479">Metal-binding</keyword>
<keyword evidence="6 10" id="KW-0963">Cytoplasm</keyword>
<dbReference type="SUPFAM" id="SSF56784">
    <property type="entry name" value="HAD-like"/>
    <property type="match status" value="1"/>
</dbReference>
<comment type="subunit">
    <text evidence="4 10">Homodimer.</text>
</comment>
<dbReference type="PANTHER" id="PTHR10466">
    <property type="entry name" value="PHOSPHOMANNOMUTASE"/>
    <property type="match status" value="1"/>
</dbReference>
<comment type="subcellular location">
    <subcellularLocation>
        <location evidence="1 10">Cytoplasm</location>
    </subcellularLocation>
</comment>
<comment type="function">
    <text evidence="10">Involved in the synthesis of the GDP-mannose and dolichol-phosphate-mannose required for a number of critical mannosyl transfer reactions.</text>
</comment>